<dbReference type="AlphaFoldDB" id="A0A264VQH1"/>
<dbReference type="STRING" id="587.RB151_007610"/>
<keyword evidence="2" id="KW-1003">Cell membrane</keyword>
<feature type="transmembrane region" description="Helical" evidence="12">
    <location>
        <begin position="12"/>
        <end position="35"/>
    </location>
</feature>
<evidence type="ECO:0000313" key="14">
    <source>
        <dbReference type="EMBL" id="OZS73574.1"/>
    </source>
</evidence>
<dbReference type="SUPFAM" id="SSF54534">
    <property type="entry name" value="FKBP-like"/>
    <property type="match status" value="1"/>
</dbReference>
<comment type="similarity">
    <text evidence="8">Belongs to the PpiD chaperone family.</text>
</comment>
<dbReference type="EMBL" id="NOWC01000020">
    <property type="protein sequence ID" value="OZS73574.1"/>
    <property type="molecule type" value="Genomic_DNA"/>
</dbReference>
<dbReference type="GO" id="GO:0005886">
    <property type="term" value="C:plasma membrane"/>
    <property type="evidence" value="ECO:0007669"/>
    <property type="project" value="UniProtKB-SubCell"/>
</dbReference>
<feature type="domain" description="PpiC" evidence="13">
    <location>
        <begin position="268"/>
        <end position="357"/>
    </location>
</feature>
<dbReference type="PANTHER" id="PTHR47529:SF1">
    <property type="entry name" value="PERIPLASMIC CHAPERONE PPID"/>
    <property type="match status" value="1"/>
</dbReference>
<evidence type="ECO:0000256" key="6">
    <source>
        <dbReference type="ARBA" id="ARBA00023136"/>
    </source>
</evidence>
<keyword evidence="7" id="KW-0143">Chaperone</keyword>
<sequence>MMENLRTKANSPLLKIILALIILSFVLGGVMMGGLGGNSANNAAEVNGQSISREQLQQAFQQERQSLQEYLGDKFSEVASNEESMNLLRRQALDNLINNELINQYANELQLSASDQQIEQYIFSMPVFQTDGRFDSEKYREILSRNNINADSLAAQIRQDLTRAQLGKTFTGTDFALPSEVKAYAELFMQEREIRTAILDLAEVQAKQTASEEELKAYYDANQNSFISPEKVQVSYVEMDAASMPPATVSAEEVKAYYDQNLKNYTQAEQKQYSMIQVASEKEANDILNELKQGADFATLATEKSTDKFSAGQKGLIGWMEAASTPSEIVDAKLTEKGQLSAPVKSQNSYVIFRLDDIKPESIKPFEQVEESIKTSLLQDKNIKQFYDLQQKVSEAATSDMESLVSVESVSGLKAVTTDWFDRTNPPAALNFPKVVSEVFSDRLVDKNGSKGINSDVINVEGDRAFVVRVTEYKPESVEPFDKVKPEIETLVKRQKADAELKATSDKLLAELNAGKGTEALNAAGVKFSDTQTVSRLMPQTAVINATMEMPQPADGKPSYALARDESDNYVLIQLDKVTLGQPTDDELKQLTREYQGAMSSAVNEALMLNLRENAKIEVLNIE</sequence>
<evidence type="ECO:0000256" key="3">
    <source>
        <dbReference type="ARBA" id="ARBA00022519"/>
    </source>
</evidence>
<evidence type="ECO:0000256" key="11">
    <source>
        <dbReference type="PROSITE-ProRule" id="PRU00278"/>
    </source>
</evidence>
<dbReference type="Gene3D" id="3.10.50.40">
    <property type="match status" value="1"/>
</dbReference>
<dbReference type="InterPro" id="IPR000297">
    <property type="entry name" value="PPIase_PpiC"/>
</dbReference>
<dbReference type="InterPro" id="IPR027304">
    <property type="entry name" value="Trigger_fact/SurA_dom_sf"/>
</dbReference>
<keyword evidence="11" id="KW-0697">Rotamase</keyword>
<keyword evidence="4 12" id="KW-0812">Transmembrane</keyword>
<comment type="caution">
    <text evidence="14">The sequence shown here is derived from an EMBL/GenBank/DDBJ whole genome shotgun (WGS) entry which is preliminary data.</text>
</comment>
<evidence type="ECO:0000256" key="4">
    <source>
        <dbReference type="ARBA" id="ARBA00022692"/>
    </source>
</evidence>
<evidence type="ECO:0000313" key="15">
    <source>
        <dbReference type="Proteomes" id="UP000216001"/>
    </source>
</evidence>
<dbReference type="RefSeq" id="WP_094962145.1">
    <property type="nucleotide sequence ID" value="NZ_NOWC01000020.1"/>
</dbReference>
<dbReference type="InterPro" id="IPR052029">
    <property type="entry name" value="PpiD_chaperone"/>
</dbReference>
<evidence type="ECO:0000256" key="12">
    <source>
        <dbReference type="SAM" id="Phobius"/>
    </source>
</evidence>
<reference evidence="14 15" key="1">
    <citation type="submission" date="2017-07" db="EMBL/GenBank/DDBJ databases">
        <title>blaIMP-27 on transferable plasmids in Proteus mirabilis and Providencia rettgeri.</title>
        <authorList>
            <person name="Potter R."/>
        </authorList>
    </citation>
    <scope>NUCLEOTIDE SEQUENCE [LARGE SCALE GENOMIC DNA]</scope>
    <source>
        <strain evidence="14 15">PR1</strain>
    </source>
</reference>
<organism evidence="14 15">
    <name type="scientific">Providencia rettgeri</name>
    <dbReference type="NCBI Taxonomy" id="587"/>
    <lineage>
        <taxon>Bacteria</taxon>
        <taxon>Pseudomonadati</taxon>
        <taxon>Pseudomonadota</taxon>
        <taxon>Gammaproteobacteria</taxon>
        <taxon>Enterobacterales</taxon>
        <taxon>Morganellaceae</taxon>
        <taxon>Providencia</taxon>
    </lineage>
</organism>
<keyword evidence="11 14" id="KW-0413">Isomerase</keyword>
<dbReference type="Pfam" id="PF13624">
    <property type="entry name" value="SurA_N_3"/>
    <property type="match status" value="1"/>
</dbReference>
<evidence type="ECO:0000256" key="1">
    <source>
        <dbReference type="ARBA" id="ARBA00004382"/>
    </source>
</evidence>
<proteinExistence type="inferred from homology"/>
<evidence type="ECO:0000256" key="2">
    <source>
        <dbReference type="ARBA" id="ARBA00022475"/>
    </source>
</evidence>
<dbReference type="Proteomes" id="UP000216001">
    <property type="component" value="Unassembled WGS sequence"/>
</dbReference>
<evidence type="ECO:0000256" key="10">
    <source>
        <dbReference type="ARBA" id="ARBA00042775"/>
    </source>
</evidence>
<dbReference type="PROSITE" id="PS50198">
    <property type="entry name" value="PPIC_PPIASE_2"/>
    <property type="match status" value="1"/>
</dbReference>
<evidence type="ECO:0000256" key="8">
    <source>
        <dbReference type="ARBA" id="ARBA00038408"/>
    </source>
</evidence>
<accession>A0A264VQH1</accession>
<evidence type="ECO:0000259" key="13">
    <source>
        <dbReference type="PROSITE" id="PS50198"/>
    </source>
</evidence>
<name>A0A264VQH1_PRORE</name>
<dbReference type="Gene3D" id="1.10.4030.10">
    <property type="entry name" value="Porin chaperone SurA, peptide-binding domain"/>
    <property type="match status" value="1"/>
</dbReference>
<keyword evidence="3" id="KW-0997">Cell inner membrane</keyword>
<keyword evidence="6 12" id="KW-0472">Membrane</keyword>
<dbReference type="NCBIfam" id="NF008054">
    <property type="entry name" value="PRK10788.1"/>
    <property type="match status" value="1"/>
</dbReference>
<comment type="subcellular location">
    <subcellularLocation>
        <location evidence="1">Cell inner membrane</location>
        <topology evidence="1">Single-pass type II membrane protein</topology>
        <orientation evidence="1">Periplasmic side</orientation>
    </subcellularLocation>
</comment>
<dbReference type="GO" id="GO:0003755">
    <property type="term" value="F:peptidyl-prolyl cis-trans isomerase activity"/>
    <property type="evidence" value="ECO:0007669"/>
    <property type="project" value="UniProtKB-KW"/>
</dbReference>
<gene>
    <name evidence="14" type="ORF">CHI95_15735</name>
</gene>
<evidence type="ECO:0000256" key="5">
    <source>
        <dbReference type="ARBA" id="ARBA00022989"/>
    </source>
</evidence>
<keyword evidence="5 12" id="KW-1133">Transmembrane helix</keyword>
<evidence type="ECO:0000256" key="7">
    <source>
        <dbReference type="ARBA" id="ARBA00023186"/>
    </source>
</evidence>
<dbReference type="SUPFAM" id="SSF109998">
    <property type="entry name" value="Triger factor/SurA peptide-binding domain-like"/>
    <property type="match status" value="1"/>
</dbReference>
<evidence type="ECO:0000256" key="9">
    <source>
        <dbReference type="ARBA" id="ARBA00040743"/>
    </source>
</evidence>
<dbReference type="Pfam" id="PF13145">
    <property type="entry name" value="Rotamase_2"/>
    <property type="match status" value="1"/>
</dbReference>
<protein>
    <recommendedName>
        <fullName evidence="9">Periplasmic chaperone PpiD</fullName>
    </recommendedName>
    <alternativeName>
        <fullName evidence="10">Periplasmic folding chaperone</fullName>
    </alternativeName>
</protein>
<dbReference type="PANTHER" id="PTHR47529">
    <property type="entry name" value="PEPTIDYL-PROLYL CIS-TRANS ISOMERASE D"/>
    <property type="match status" value="1"/>
</dbReference>
<dbReference type="InterPro" id="IPR046357">
    <property type="entry name" value="PPIase_dom_sf"/>
</dbReference>